<dbReference type="EMBL" id="PGCI01000225">
    <property type="protein sequence ID" value="PLW33241.1"/>
    <property type="molecule type" value="Genomic_DNA"/>
</dbReference>
<comment type="caution">
    <text evidence="2">The sequence shown here is derived from an EMBL/GenBank/DDBJ whole genome shotgun (WGS) entry which is preliminary data.</text>
</comment>
<keyword evidence="1" id="KW-0472">Membrane</keyword>
<keyword evidence="1" id="KW-1133">Transmembrane helix</keyword>
<accession>A0A2N5U663</accession>
<feature type="transmembrane region" description="Helical" evidence="1">
    <location>
        <begin position="28"/>
        <end position="48"/>
    </location>
</feature>
<evidence type="ECO:0000313" key="3">
    <source>
        <dbReference type="Proteomes" id="UP000235392"/>
    </source>
</evidence>
<organism evidence="2 3">
    <name type="scientific">Puccinia coronata f. sp. avenae</name>
    <dbReference type="NCBI Taxonomy" id="200324"/>
    <lineage>
        <taxon>Eukaryota</taxon>
        <taxon>Fungi</taxon>
        <taxon>Dikarya</taxon>
        <taxon>Basidiomycota</taxon>
        <taxon>Pucciniomycotina</taxon>
        <taxon>Pucciniomycetes</taxon>
        <taxon>Pucciniales</taxon>
        <taxon>Pucciniaceae</taxon>
        <taxon>Puccinia</taxon>
    </lineage>
</organism>
<dbReference type="AlphaFoldDB" id="A0A2N5U663"/>
<protein>
    <submittedName>
        <fullName evidence="2">Uncharacterized protein</fullName>
    </submittedName>
</protein>
<gene>
    <name evidence="2" type="ORF">PCASD_09516</name>
</gene>
<evidence type="ECO:0000256" key="1">
    <source>
        <dbReference type="SAM" id="Phobius"/>
    </source>
</evidence>
<keyword evidence="1" id="KW-0812">Transmembrane</keyword>
<proteinExistence type="predicted"/>
<evidence type="ECO:0000313" key="2">
    <source>
        <dbReference type="EMBL" id="PLW33241.1"/>
    </source>
</evidence>
<sequence length="286" mass="32906">MTTPQDIETTKWTSLASNPEHWKTQNKILVLVSLFASGCAMMFGSRYISTVVTPGFPRVARKIGNNHMFTYTPSNLLNTSIQIESLASYRIHLNEVQEWALILKSQHFEIPSSYTISPKWNEMTGALHSLVDKARMLNTQTQWEIRTFSDEYEIMISEGSKMSATRLTNELSRKLLGVTKLLLQKVGTTNMSISEFLRLHDDLYYLLTTSQIQVQNELRKGDYVGFKYLLGSEWRESRHRQLVFQLAGLKLLQETGFRVRELRALASHFQQNLDVLEAGSLLYIFN</sequence>
<reference evidence="2 3" key="1">
    <citation type="submission" date="2017-11" db="EMBL/GenBank/DDBJ databases">
        <title>De novo assembly and phasing of dikaryotic genomes from two isolates of Puccinia coronata f. sp. avenae, the causal agent of oat crown rust.</title>
        <authorList>
            <person name="Miller M.E."/>
            <person name="Zhang Y."/>
            <person name="Omidvar V."/>
            <person name="Sperschneider J."/>
            <person name="Schwessinger B."/>
            <person name="Raley C."/>
            <person name="Palmer J.M."/>
            <person name="Garnica D."/>
            <person name="Upadhyaya N."/>
            <person name="Rathjen J."/>
            <person name="Taylor J.M."/>
            <person name="Park R.F."/>
            <person name="Dodds P.N."/>
            <person name="Hirsch C.D."/>
            <person name="Kianian S.F."/>
            <person name="Figueroa M."/>
        </authorList>
    </citation>
    <scope>NUCLEOTIDE SEQUENCE [LARGE SCALE GENOMIC DNA]</scope>
    <source>
        <strain evidence="2">12SD80</strain>
    </source>
</reference>
<dbReference type="Proteomes" id="UP000235392">
    <property type="component" value="Unassembled WGS sequence"/>
</dbReference>
<name>A0A2N5U663_9BASI</name>